<dbReference type="AlphaFoldDB" id="A0A814C5K2"/>
<protein>
    <submittedName>
        <fullName evidence="1">Uncharacterized protein</fullName>
    </submittedName>
</protein>
<gene>
    <name evidence="1" type="ORF">OXX778_LOCUS13134</name>
</gene>
<dbReference type="Proteomes" id="UP000663879">
    <property type="component" value="Unassembled WGS sequence"/>
</dbReference>
<organism evidence="1 2">
    <name type="scientific">Brachionus calyciflorus</name>
    <dbReference type="NCBI Taxonomy" id="104777"/>
    <lineage>
        <taxon>Eukaryota</taxon>
        <taxon>Metazoa</taxon>
        <taxon>Spiralia</taxon>
        <taxon>Gnathifera</taxon>
        <taxon>Rotifera</taxon>
        <taxon>Eurotatoria</taxon>
        <taxon>Monogononta</taxon>
        <taxon>Pseudotrocha</taxon>
        <taxon>Ploima</taxon>
        <taxon>Brachionidae</taxon>
        <taxon>Brachionus</taxon>
    </lineage>
</organism>
<sequence length="348" mass="40597">MAVEIFKKQFVEANLAKASFSFEALRKSLSTLTPNKKGKSFLSYDLVETDIIQHSKEAIIRNLCLHPILIERPNIDVETLRNFYEFMQDNTFSESRLAQCFYLLHGSKSDYSSFELSAAILEIQNYFSNFSTIDTNVNTTQYDFLTDLTFIFHKTIQGSNVQKIINEKIDEIVFKNDQFDYNQVKLVYFNSNIDCVDGFSGRNTVYINLNPLLRFNNFKINEKKKNIALKLSFLSLIIHEISHNVLRFKLKDLNISSPFLVGINDKDIKKNISECGYEIEIQFFKHIINWPASANDINTEYCENYLDNILDDNYVEIDINEARLLTIALENVPKMGFKYHLIRHSYRL</sequence>
<proteinExistence type="predicted"/>
<evidence type="ECO:0000313" key="1">
    <source>
        <dbReference type="EMBL" id="CAF0935433.1"/>
    </source>
</evidence>
<dbReference type="OrthoDB" id="10377079at2759"/>
<keyword evidence="2" id="KW-1185">Reference proteome</keyword>
<dbReference type="EMBL" id="CAJNOC010002476">
    <property type="protein sequence ID" value="CAF0935433.1"/>
    <property type="molecule type" value="Genomic_DNA"/>
</dbReference>
<comment type="caution">
    <text evidence="1">The sequence shown here is derived from an EMBL/GenBank/DDBJ whole genome shotgun (WGS) entry which is preliminary data.</text>
</comment>
<name>A0A814C5K2_9BILA</name>
<evidence type="ECO:0000313" key="2">
    <source>
        <dbReference type="Proteomes" id="UP000663879"/>
    </source>
</evidence>
<accession>A0A814C5K2</accession>
<reference evidence="1" key="1">
    <citation type="submission" date="2021-02" db="EMBL/GenBank/DDBJ databases">
        <authorList>
            <person name="Nowell W R."/>
        </authorList>
    </citation>
    <scope>NUCLEOTIDE SEQUENCE</scope>
    <source>
        <strain evidence="1">Ploen Becks lab</strain>
    </source>
</reference>